<keyword evidence="2" id="KW-0349">Heme</keyword>
<protein>
    <recommendedName>
        <fullName evidence="5">Cytochrome P450</fullName>
    </recommendedName>
</protein>
<accession>A0A4R6JNG3</accession>
<evidence type="ECO:0000256" key="1">
    <source>
        <dbReference type="ARBA" id="ARBA00010617"/>
    </source>
</evidence>
<reference evidence="3 4" key="1">
    <citation type="submission" date="2019-03" db="EMBL/GenBank/DDBJ databases">
        <title>Sequencing the genomes of 1000 actinobacteria strains.</title>
        <authorList>
            <person name="Klenk H.-P."/>
        </authorList>
    </citation>
    <scope>NUCLEOTIDE SEQUENCE [LARGE SCALE GENOMIC DNA]</scope>
    <source>
        <strain evidence="3 4">DSM 43805</strain>
    </source>
</reference>
<dbReference type="PRINTS" id="PR00359">
    <property type="entry name" value="BP450"/>
</dbReference>
<dbReference type="GO" id="GO:0008395">
    <property type="term" value="F:steroid hydroxylase activity"/>
    <property type="evidence" value="ECO:0007669"/>
    <property type="project" value="TreeGrafter"/>
</dbReference>
<proteinExistence type="inferred from homology"/>
<dbReference type="Gene3D" id="1.10.630.10">
    <property type="entry name" value="Cytochrome P450"/>
    <property type="match status" value="1"/>
</dbReference>
<dbReference type="InterPro" id="IPR001128">
    <property type="entry name" value="Cyt_P450"/>
</dbReference>
<dbReference type="PROSITE" id="PS00086">
    <property type="entry name" value="CYTOCHROME_P450"/>
    <property type="match status" value="1"/>
</dbReference>
<dbReference type="SUPFAM" id="SSF48264">
    <property type="entry name" value="Cytochrome P450"/>
    <property type="match status" value="1"/>
</dbReference>
<comment type="caution">
    <text evidence="3">The sequence shown here is derived from an EMBL/GenBank/DDBJ whole genome shotgun (WGS) entry which is preliminary data.</text>
</comment>
<dbReference type="InterPro" id="IPR017972">
    <property type="entry name" value="Cyt_P450_CS"/>
</dbReference>
<dbReference type="Pfam" id="PF00067">
    <property type="entry name" value="p450"/>
    <property type="match status" value="1"/>
</dbReference>
<keyword evidence="2" id="KW-0560">Oxidoreductase</keyword>
<name>A0A4R6JNG3_9ACTN</name>
<dbReference type="GO" id="GO:0036199">
    <property type="term" value="F:cholest-4-en-3-one 26-monooxygenase activity"/>
    <property type="evidence" value="ECO:0007669"/>
    <property type="project" value="TreeGrafter"/>
</dbReference>
<organism evidence="3 4">
    <name type="scientific">Paractinoplanes brasiliensis</name>
    <dbReference type="NCBI Taxonomy" id="52695"/>
    <lineage>
        <taxon>Bacteria</taxon>
        <taxon>Bacillati</taxon>
        <taxon>Actinomycetota</taxon>
        <taxon>Actinomycetes</taxon>
        <taxon>Micromonosporales</taxon>
        <taxon>Micromonosporaceae</taxon>
        <taxon>Paractinoplanes</taxon>
    </lineage>
</organism>
<dbReference type="GO" id="GO:0020037">
    <property type="term" value="F:heme binding"/>
    <property type="evidence" value="ECO:0007669"/>
    <property type="project" value="InterPro"/>
</dbReference>
<sequence length="402" mass="43835">MVTDAQHLVTVTFLNVVDPAFDFTAPEVFAAQEAGWYADCPLGPLVLRYAETHELLRDRRLDHGGDSYLSGNGITSGPIHDWWVPMIVNRDGAEHRRLRTLVSRSFTPRTIDALRPFIRSTAEALADEVADADFVTAFADRLPLAVLSELLGVPAADHDLFSAWAGDIGMIFALAAGGDTAARVERAVTGLDAYVGTLIEEKAKRPADDLISRMVAAGESDNAITRAELRNLLVTLVFGAHDNTRHQLSNMMVTFAEHPGQWTLLRDRPELTGNAVNESMRWRPSAASVFRRAAQDFEFQGLPITAGTFVTMAVVTAQRDPRAYPGGHVFDITAVREPPLLQFGAGPHYCLGAALAQAELAESLPVLTRRFGPPLITGEVTWRPAIGTHGPNELPLLFPAWT</sequence>
<dbReference type="InterPro" id="IPR036396">
    <property type="entry name" value="Cyt_P450_sf"/>
</dbReference>
<evidence type="ECO:0000313" key="3">
    <source>
        <dbReference type="EMBL" id="TDO38013.1"/>
    </source>
</evidence>
<gene>
    <name evidence="3" type="ORF">C8E87_1655</name>
</gene>
<dbReference type="PANTHER" id="PTHR46696">
    <property type="entry name" value="P450, PUTATIVE (EUROFUNG)-RELATED"/>
    <property type="match status" value="1"/>
</dbReference>
<keyword evidence="4" id="KW-1185">Reference proteome</keyword>
<dbReference type="InterPro" id="IPR002397">
    <property type="entry name" value="Cyt_P450_B"/>
</dbReference>
<dbReference type="AlphaFoldDB" id="A0A4R6JNG3"/>
<dbReference type="GO" id="GO:0005506">
    <property type="term" value="F:iron ion binding"/>
    <property type="evidence" value="ECO:0007669"/>
    <property type="project" value="InterPro"/>
</dbReference>
<comment type="similarity">
    <text evidence="1 2">Belongs to the cytochrome P450 family.</text>
</comment>
<keyword evidence="2" id="KW-0479">Metal-binding</keyword>
<dbReference type="EMBL" id="SNWR01000001">
    <property type="protein sequence ID" value="TDO38013.1"/>
    <property type="molecule type" value="Genomic_DNA"/>
</dbReference>
<keyword evidence="2" id="KW-0408">Iron</keyword>
<keyword evidence="2" id="KW-0503">Monooxygenase</keyword>
<dbReference type="GO" id="GO:0006707">
    <property type="term" value="P:cholesterol catabolic process"/>
    <property type="evidence" value="ECO:0007669"/>
    <property type="project" value="TreeGrafter"/>
</dbReference>
<evidence type="ECO:0008006" key="5">
    <source>
        <dbReference type="Google" id="ProtNLM"/>
    </source>
</evidence>
<dbReference type="Proteomes" id="UP000294901">
    <property type="component" value="Unassembled WGS sequence"/>
</dbReference>
<evidence type="ECO:0000313" key="4">
    <source>
        <dbReference type="Proteomes" id="UP000294901"/>
    </source>
</evidence>
<evidence type="ECO:0000256" key="2">
    <source>
        <dbReference type="RuleBase" id="RU000461"/>
    </source>
</evidence>
<dbReference type="PANTHER" id="PTHR46696:SF4">
    <property type="entry name" value="BIOTIN BIOSYNTHESIS CYTOCHROME P450"/>
    <property type="match status" value="1"/>
</dbReference>